<keyword evidence="1" id="KW-0732">Signal</keyword>
<gene>
    <name evidence="2" type="ORF">SAMN02927903_02557</name>
</gene>
<accession>A0A1G5J6S4</accession>
<evidence type="ECO:0000256" key="1">
    <source>
        <dbReference type="SAM" id="SignalP"/>
    </source>
</evidence>
<proteinExistence type="predicted"/>
<dbReference type="Gene3D" id="2.180.10.10">
    <property type="entry name" value="RHS repeat-associated core"/>
    <property type="match status" value="1"/>
</dbReference>
<reference evidence="2 3" key="1">
    <citation type="submission" date="2016-10" db="EMBL/GenBank/DDBJ databases">
        <authorList>
            <person name="de Groot N.N."/>
        </authorList>
    </citation>
    <scope>NUCLEOTIDE SEQUENCE [LARGE SCALE GENOMIC DNA]</scope>
    <source>
        <strain evidence="2 3">CGMCC 1.7031</strain>
    </source>
</reference>
<evidence type="ECO:0008006" key="4">
    <source>
        <dbReference type="Google" id="ProtNLM"/>
    </source>
</evidence>
<dbReference type="STRING" id="490189.SAMN02927903_02557"/>
<evidence type="ECO:0000313" key="3">
    <source>
        <dbReference type="Proteomes" id="UP000199354"/>
    </source>
</evidence>
<dbReference type="AlphaFoldDB" id="A0A1G5J6S4"/>
<sequence length="248" mass="27502">MKKLLFLLAVVAVSCDSGADLTPYDPNATLTTTLLSKIIETDDSGNEVTTEFNYEGYKIVNFVSSDGGSAVFIYSGNIISQIKYFQGTTLEQTDLFNYNAQGQITSHTMQIHESDYATREDYVHHLDGSISYTVWFGTIDSQPDSDLSGKLFFENGEVVKQETYLNGSLSMSETYTYDANNNPLRNVIGLNQAFLYQLDIGGMARNLRQTSGSTNPVDITYTYTLNGFPETSQSTSALEGGVFTQYFY</sequence>
<evidence type="ECO:0000313" key="2">
    <source>
        <dbReference type="EMBL" id="SCY83640.1"/>
    </source>
</evidence>
<dbReference type="RefSeq" id="WP_091144615.1">
    <property type="nucleotide sequence ID" value="NZ_FMVF01000012.1"/>
</dbReference>
<dbReference type="OrthoDB" id="1444189at2"/>
<protein>
    <recommendedName>
        <fullName evidence="4">YD repeat-containing protein</fullName>
    </recommendedName>
</protein>
<dbReference type="Proteomes" id="UP000199354">
    <property type="component" value="Unassembled WGS sequence"/>
</dbReference>
<keyword evidence="3" id="KW-1185">Reference proteome</keyword>
<feature type="chain" id="PRO_5011625836" description="YD repeat-containing protein" evidence="1">
    <location>
        <begin position="20"/>
        <end position="248"/>
    </location>
</feature>
<dbReference type="EMBL" id="FMVF01000012">
    <property type="protein sequence ID" value="SCY83640.1"/>
    <property type="molecule type" value="Genomic_DNA"/>
</dbReference>
<feature type="signal peptide" evidence="1">
    <location>
        <begin position="1"/>
        <end position="19"/>
    </location>
</feature>
<name>A0A1G5J6S4_9FLAO</name>
<organism evidence="2 3">
    <name type="scientific">Flavobacterium caeni</name>
    <dbReference type="NCBI Taxonomy" id="490189"/>
    <lineage>
        <taxon>Bacteria</taxon>
        <taxon>Pseudomonadati</taxon>
        <taxon>Bacteroidota</taxon>
        <taxon>Flavobacteriia</taxon>
        <taxon>Flavobacteriales</taxon>
        <taxon>Flavobacteriaceae</taxon>
        <taxon>Flavobacterium</taxon>
    </lineage>
</organism>
<dbReference type="PROSITE" id="PS51257">
    <property type="entry name" value="PROKAR_LIPOPROTEIN"/>
    <property type="match status" value="1"/>
</dbReference>